<sequence length="171" mass="17991">MDLGLPSHWPILHLGGPAPAADTEMHVLYRAGCLPGNTIQNPCTQAPGLCRATQSCDAVGFVLAAVFDPTVDYTTGKHHQPRQCEWVLEGEANGSWDESGAVVKVGSWGIQPALGQVGRVGASTYSYGAGELAWAKLGHGAVLQPREASRALRCKNPTSPLDALEMASVFA</sequence>
<accession>A0A084QXM9</accession>
<reference evidence="1 2" key="1">
    <citation type="journal article" date="2014" name="BMC Genomics">
        <title>Comparative genome sequencing reveals chemotype-specific gene clusters in the toxigenic black mold Stachybotrys.</title>
        <authorList>
            <person name="Semeiks J."/>
            <person name="Borek D."/>
            <person name="Otwinowski Z."/>
            <person name="Grishin N.V."/>
        </authorList>
    </citation>
    <scope>NUCLEOTIDE SEQUENCE [LARGE SCALE GENOMIC DNA]</scope>
    <source>
        <strain evidence="1 2">IBT 40285</strain>
    </source>
</reference>
<dbReference type="HOGENOM" id="CLU_1856619_0_0_1"/>
<evidence type="ECO:0000313" key="2">
    <source>
        <dbReference type="Proteomes" id="UP000028524"/>
    </source>
</evidence>
<organism evidence="1 2">
    <name type="scientific">Stachybotrys chlorohalonatus (strain IBT 40285)</name>
    <dbReference type="NCBI Taxonomy" id="1283841"/>
    <lineage>
        <taxon>Eukaryota</taxon>
        <taxon>Fungi</taxon>
        <taxon>Dikarya</taxon>
        <taxon>Ascomycota</taxon>
        <taxon>Pezizomycotina</taxon>
        <taxon>Sordariomycetes</taxon>
        <taxon>Hypocreomycetidae</taxon>
        <taxon>Hypocreales</taxon>
        <taxon>Stachybotryaceae</taxon>
        <taxon>Stachybotrys</taxon>
    </lineage>
</organism>
<protein>
    <submittedName>
        <fullName evidence="1">Uncharacterized protein</fullName>
    </submittedName>
</protein>
<evidence type="ECO:0000313" key="1">
    <source>
        <dbReference type="EMBL" id="KFA68714.1"/>
    </source>
</evidence>
<dbReference type="InParanoid" id="A0A084QXM9"/>
<gene>
    <name evidence="1" type="ORF">S40285_10022</name>
</gene>
<dbReference type="OrthoDB" id="10310837at2759"/>
<keyword evidence="2" id="KW-1185">Reference proteome</keyword>
<dbReference type="Proteomes" id="UP000028524">
    <property type="component" value="Unassembled WGS sequence"/>
</dbReference>
<proteinExistence type="predicted"/>
<dbReference type="AlphaFoldDB" id="A0A084QXM9"/>
<name>A0A084QXM9_STAC4</name>
<dbReference type="EMBL" id="KL659751">
    <property type="protein sequence ID" value="KFA68714.1"/>
    <property type="molecule type" value="Genomic_DNA"/>
</dbReference>